<dbReference type="InterPro" id="IPR003774">
    <property type="entry name" value="AlgH-like"/>
</dbReference>
<dbReference type="Gene3D" id="3.40.1740.10">
    <property type="entry name" value="VC0467-like"/>
    <property type="match status" value="1"/>
</dbReference>
<reference evidence="3" key="2">
    <citation type="submission" date="2020-09" db="EMBL/GenBank/DDBJ databases">
        <authorList>
            <person name="Sun Q."/>
            <person name="Zhou Y."/>
        </authorList>
    </citation>
    <scope>NUCLEOTIDE SEQUENCE</scope>
    <source>
        <strain evidence="3">CGMCC 1.15254</strain>
    </source>
</reference>
<evidence type="ECO:0000256" key="2">
    <source>
        <dbReference type="HAMAP-Rule" id="MF_00758"/>
    </source>
</evidence>
<accession>A0A917BTK8</accession>
<dbReference type="GO" id="GO:0005829">
    <property type="term" value="C:cytosol"/>
    <property type="evidence" value="ECO:0007669"/>
    <property type="project" value="TreeGrafter"/>
</dbReference>
<comment type="caution">
    <text evidence="3">The sequence shown here is derived from an EMBL/GenBank/DDBJ whole genome shotgun (WGS) entry which is preliminary data.</text>
</comment>
<name>A0A917BTK8_9PROT</name>
<dbReference type="EMBL" id="BMHV01000002">
    <property type="protein sequence ID" value="GGF53960.1"/>
    <property type="molecule type" value="Genomic_DNA"/>
</dbReference>
<gene>
    <name evidence="3" type="ORF">GCM10011332_04180</name>
</gene>
<evidence type="ECO:0000313" key="3">
    <source>
        <dbReference type="EMBL" id="GGF53960.1"/>
    </source>
</evidence>
<reference evidence="3" key="1">
    <citation type="journal article" date="2014" name="Int. J. Syst. Evol. Microbiol.">
        <title>Complete genome sequence of Corynebacterium casei LMG S-19264T (=DSM 44701T), isolated from a smear-ripened cheese.</title>
        <authorList>
            <consortium name="US DOE Joint Genome Institute (JGI-PGF)"/>
            <person name="Walter F."/>
            <person name="Albersmeier A."/>
            <person name="Kalinowski J."/>
            <person name="Ruckert C."/>
        </authorList>
    </citation>
    <scope>NUCLEOTIDE SEQUENCE</scope>
    <source>
        <strain evidence="3">CGMCC 1.15254</strain>
    </source>
</reference>
<dbReference type="AlphaFoldDB" id="A0A917BTK8"/>
<dbReference type="Pfam" id="PF02622">
    <property type="entry name" value="DUF179"/>
    <property type="match status" value="1"/>
</dbReference>
<dbReference type="PANTHER" id="PTHR30327">
    <property type="entry name" value="UNCHARACTERIZED PROTEIN YQGE"/>
    <property type="match status" value="1"/>
</dbReference>
<dbReference type="Proteomes" id="UP000632498">
    <property type="component" value="Unassembled WGS sequence"/>
</dbReference>
<dbReference type="SUPFAM" id="SSF143456">
    <property type="entry name" value="VC0467-like"/>
    <property type="match status" value="1"/>
</dbReference>
<dbReference type="HAMAP" id="MF_00758">
    <property type="entry name" value="UPF0301"/>
    <property type="match status" value="1"/>
</dbReference>
<dbReference type="NCBIfam" id="NF001268">
    <property type="entry name" value="PRK00228.1-4"/>
    <property type="match status" value="1"/>
</dbReference>
<proteinExistence type="inferred from homology"/>
<evidence type="ECO:0000313" key="4">
    <source>
        <dbReference type="Proteomes" id="UP000632498"/>
    </source>
</evidence>
<keyword evidence="4" id="KW-1185">Reference proteome</keyword>
<evidence type="ECO:0000256" key="1">
    <source>
        <dbReference type="ARBA" id="ARBA00009600"/>
    </source>
</evidence>
<dbReference type="RefSeq" id="WP_188660812.1">
    <property type="nucleotide sequence ID" value="NZ_BMHV01000002.1"/>
</dbReference>
<dbReference type="PANTHER" id="PTHR30327:SF1">
    <property type="entry name" value="UPF0301 PROTEIN YQGE"/>
    <property type="match status" value="1"/>
</dbReference>
<comment type="similarity">
    <text evidence="1 2">Belongs to the UPF0301 (AlgH) family.</text>
</comment>
<sequence>MEKQEDINTSLTGQLLVAMPGMPDPRFAKTVIYVCSHSEEGAMGLVVNRLVQSLSFPELMKQLGIDARTPENQIRVHLGGPVDEERGFVLHSPDYMKESTVVIGAHFALTATIDILRDIAVGTGPRNSMLALGYAGWGPGQLDQELMENGWLNVPAKSEIVFDNHLESKWERALGQLGIDPRLLVDDAGHA</sequence>
<protein>
    <recommendedName>
        <fullName evidence="2">UPF0301 protein GCM10011332_04180</fullName>
    </recommendedName>
</protein>
<organism evidence="3 4">
    <name type="scientific">Terasakiella brassicae</name>
    <dbReference type="NCBI Taxonomy" id="1634917"/>
    <lineage>
        <taxon>Bacteria</taxon>
        <taxon>Pseudomonadati</taxon>
        <taxon>Pseudomonadota</taxon>
        <taxon>Alphaproteobacteria</taxon>
        <taxon>Rhodospirillales</taxon>
        <taxon>Terasakiellaceae</taxon>
        <taxon>Terasakiella</taxon>
    </lineage>
</organism>